<reference evidence="1 2" key="1">
    <citation type="submission" date="2018-11" db="EMBL/GenBank/DDBJ databases">
        <authorList>
            <person name="Li F."/>
        </authorList>
    </citation>
    <scope>NUCLEOTIDE SEQUENCE [LARGE SCALE GENOMIC DNA]</scope>
    <source>
        <strain evidence="1 2">KIS18-7</strain>
    </source>
</reference>
<sequence length="179" mass="19089">MHRVSALASVVRELEAHASELGWDQPERIYALVTTAQLVAQEPGLAEALGLDADDDGLTPIEQEPLAPGQLLEDVLAGIEWPEDVAGVAAVAERLVLPPGADDELPADVAAAQEYAAQHPERQEVRMVAAVLRGGEAACALRLRSHDADDLVLTGPDLVPGLLEQLHATLEYEETARDE</sequence>
<dbReference type="Proteomes" id="UP000277094">
    <property type="component" value="Unassembled WGS sequence"/>
</dbReference>
<gene>
    <name evidence="1" type="ORF">EFL95_15115</name>
</gene>
<dbReference type="OrthoDB" id="3266223at2"/>
<evidence type="ECO:0000313" key="2">
    <source>
        <dbReference type="Proteomes" id="UP000277094"/>
    </source>
</evidence>
<keyword evidence="2" id="KW-1185">Reference proteome</keyword>
<accession>A0A3N0DX82</accession>
<evidence type="ECO:0000313" key="1">
    <source>
        <dbReference type="EMBL" id="RNL80224.1"/>
    </source>
</evidence>
<dbReference type="EMBL" id="RJSG01000002">
    <property type="protein sequence ID" value="RNL80224.1"/>
    <property type="molecule type" value="Genomic_DNA"/>
</dbReference>
<dbReference type="AlphaFoldDB" id="A0A3N0DX82"/>
<proteinExistence type="predicted"/>
<comment type="caution">
    <text evidence="1">The sequence shown here is derived from an EMBL/GenBank/DDBJ whole genome shotgun (WGS) entry which is preliminary data.</text>
</comment>
<name>A0A3N0DX82_9ACTN</name>
<protein>
    <submittedName>
        <fullName evidence="1">Uncharacterized protein</fullName>
    </submittedName>
</protein>
<dbReference type="NCBIfam" id="NF040618">
    <property type="entry name" value="PPA1309_fam"/>
    <property type="match status" value="1"/>
</dbReference>
<dbReference type="InterPro" id="IPR047681">
    <property type="entry name" value="PPA1309-like"/>
</dbReference>
<organism evidence="1 2">
    <name type="scientific">Nocardioides marmorisolisilvae</name>
    <dbReference type="NCBI Taxonomy" id="1542737"/>
    <lineage>
        <taxon>Bacteria</taxon>
        <taxon>Bacillati</taxon>
        <taxon>Actinomycetota</taxon>
        <taxon>Actinomycetes</taxon>
        <taxon>Propionibacteriales</taxon>
        <taxon>Nocardioidaceae</taxon>
        <taxon>Nocardioides</taxon>
    </lineage>
</organism>